<proteinExistence type="predicted"/>
<feature type="domain" description="ABC transmembrane type-1" evidence="10">
    <location>
        <begin position="345"/>
        <end position="531"/>
    </location>
</feature>
<dbReference type="Pfam" id="PF00664">
    <property type="entry name" value="ABC_membrane"/>
    <property type="match status" value="1"/>
</dbReference>
<dbReference type="InterPro" id="IPR050173">
    <property type="entry name" value="ABC_transporter_C-like"/>
</dbReference>
<comment type="caution">
    <text evidence="11">The sequence shown here is derived from an EMBL/GenBank/DDBJ whole genome shotgun (WGS) entry which is preliminary data.</text>
</comment>
<dbReference type="Gene3D" id="1.20.1560.10">
    <property type="entry name" value="ABC transporter type 1, transmembrane domain"/>
    <property type="match status" value="2"/>
</dbReference>
<evidence type="ECO:0000313" key="11">
    <source>
        <dbReference type="EMBL" id="KAK8101944.1"/>
    </source>
</evidence>
<dbReference type="InterPro" id="IPR044726">
    <property type="entry name" value="ABCC_6TM_D2"/>
</dbReference>
<gene>
    <name evidence="11" type="ORF">PG999_012318</name>
</gene>
<dbReference type="SUPFAM" id="SSF52540">
    <property type="entry name" value="P-loop containing nucleoside triphosphate hydrolases"/>
    <property type="match status" value="2"/>
</dbReference>
<evidence type="ECO:0000256" key="7">
    <source>
        <dbReference type="ARBA" id="ARBA00023136"/>
    </source>
</evidence>
<dbReference type="InterPro" id="IPR036640">
    <property type="entry name" value="ABC1_TM_sf"/>
</dbReference>
<evidence type="ECO:0000256" key="4">
    <source>
        <dbReference type="ARBA" id="ARBA00022741"/>
    </source>
</evidence>
<dbReference type="SUPFAM" id="SSF90123">
    <property type="entry name" value="ABC transporter transmembrane region"/>
    <property type="match status" value="2"/>
</dbReference>
<dbReference type="GO" id="GO:0140359">
    <property type="term" value="F:ABC-type transporter activity"/>
    <property type="evidence" value="ECO:0007669"/>
    <property type="project" value="InterPro"/>
</dbReference>
<feature type="transmembrane region" description="Helical" evidence="8">
    <location>
        <begin position="165"/>
        <end position="184"/>
    </location>
</feature>
<name>A0AAW0QRU0_9PEZI</name>
<evidence type="ECO:0000256" key="8">
    <source>
        <dbReference type="SAM" id="Phobius"/>
    </source>
</evidence>
<dbReference type="InterPro" id="IPR011527">
    <property type="entry name" value="ABC1_TM_dom"/>
</dbReference>
<feature type="domain" description="ABC transporter" evidence="9">
    <location>
        <begin position="1179"/>
        <end position="1418"/>
    </location>
</feature>
<keyword evidence="3 8" id="KW-0812">Transmembrane</keyword>
<dbReference type="PANTHER" id="PTHR24223">
    <property type="entry name" value="ATP-BINDING CASSETTE SUB-FAMILY C"/>
    <property type="match status" value="1"/>
</dbReference>
<keyword evidence="12" id="KW-1185">Reference proteome</keyword>
<evidence type="ECO:0000256" key="2">
    <source>
        <dbReference type="ARBA" id="ARBA00022448"/>
    </source>
</evidence>
<protein>
    <submittedName>
        <fullName evidence="11">Abc transporter</fullName>
    </submittedName>
</protein>
<feature type="domain" description="ABC transporter" evidence="9">
    <location>
        <begin position="606"/>
        <end position="839"/>
    </location>
</feature>
<dbReference type="GO" id="GO:0005524">
    <property type="term" value="F:ATP binding"/>
    <property type="evidence" value="ECO:0007669"/>
    <property type="project" value="UniProtKB-KW"/>
</dbReference>
<feature type="transmembrane region" description="Helical" evidence="8">
    <location>
        <begin position="81"/>
        <end position="100"/>
    </location>
</feature>
<evidence type="ECO:0000259" key="9">
    <source>
        <dbReference type="PROSITE" id="PS50893"/>
    </source>
</evidence>
<dbReference type="PROSITE" id="PS50893">
    <property type="entry name" value="ABC_TRANSPORTER_2"/>
    <property type="match status" value="2"/>
</dbReference>
<feature type="transmembrane region" description="Helical" evidence="8">
    <location>
        <begin position="384"/>
        <end position="408"/>
    </location>
</feature>
<dbReference type="InterPro" id="IPR056227">
    <property type="entry name" value="TMD0_ABC"/>
</dbReference>
<keyword evidence="5" id="KW-0067">ATP-binding</keyword>
<feature type="transmembrane region" description="Helical" evidence="8">
    <location>
        <begin position="1014"/>
        <end position="1044"/>
    </location>
</feature>
<feature type="domain" description="ABC transmembrane type-1" evidence="10">
    <location>
        <begin position="897"/>
        <end position="1170"/>
    </location>
</feature>
<comment type="subcellular location">
    <subcellularLocation>
        <location evidence="1">Membrane</location>
        <topology evidence="1">Multi-pass membrane protein</topology>
    </subcellularLocation>
</comment>
<dbReference type="InterPro" id="IPR017871">
    <property type="entry name" value="ABC_transporter-like_CS"/>
</dbReference>
<evidence type="ECO:0000256" key="5">
    <source>
        <dbReference type="ARBA" id="ARBA00022840"/>
    </source>
</evidence>
<feature type="transmembrane region" description="Helical" evidence="8">
    <location>
        <begin position="41"/>
        <end position="60"/>
    </location>
</feature>
<feature type="transmembrane region" description="Helical" evidence="8">
    <location>
        <begin position="465"/>
        <end position="491"/>
    </location>
</feature>
<evidence type="ECO:0000313" key="12">
    <source>
        <dbReference type="Proteomes" id="UP001392437"/>
    </source>
</evidence>
<feature type="transmembrane region" description="Helical" evidence="8">
    <location>
        <begin position="897"/>
        <end position="916"/>
    </location>
</feature>
<dbReference type="GO" id="GO:0016020">
    <property type="term" value="C:membrane"/>
    <property type="evidence" value="ECO:0007669"/>
    <property type="project" value="UniProtKB-SubCell"/>
</dbReference>
<dbReference type="Pfam" id="PF24357">
    <property type="entry name" value="TMD0_ABC"/>
    <property type="match status" value="1"/>
</dbReference>
<feature type="transmembrane region" description="Helical" evidence="8">
    <location>
        <begin position="928"/>
        <end position="956"/>
    </location>
</feature>
<feature type="transmembrane region" description="Helical" evidence="8">
    <location>
        <begin position="106"/>
        <end position="124"/>
    </location>
</feature>
<dbReference type="InterPro" id="IPR003593">
    <property type="entry name" value="AAA+_ATPase"/>
</dbReference>
<sequence length="1427" mass="154846">MFQQRQQPSLPPCSIEVENAWGPQVHGCGADFDLTLLFQEVLLFVSPLSVALCLCCLRIWQLVRADVIVASDALHWIKRGIYGLFILLHAAVLAVQAAPGAQLTRATLASSAVALAGSFVLAFASHLEHTRSVRASTVLVLYFGYSLIADVLRSRTLWSMPPANAPVAAAQTALCACKLLLLIVERQDKSVRNGVRPPTPDEKADILSRLFLWWVIPLFKTGKETPSLTAESLPDVEFGLTVAGHRRLSSKGAISPPIDAGELHKSSIFRHILSIRGWLILTAVPPRLCYTGFLFAQPFLIRRATNWLAEPLHVNTYNIGGSLVAAYLIVLRLSASSSAQDSASTLMSADVERFVTGTRNMHECWACVLELALSLYILKTQLGVATAAAGGLSVTFIGLTSLVVGAAGRRQNAWLKGMETRIAATTRALKAMKGIKMTGVAAFVRRDLVALRKDEIRKMRGFRQILMLVLWAMWIPVIMAPIVAFTVYNFAVGPRSGNALTPALVYQCLTILNIFGNNVATLLDSSVNLVTAGASLLRIQEFIVGENTRSDQRIILPSPGDDADDDGIPLLPASPRAPSNAAIRLQRLRRSLGPRGQAATTTTTTLRLTRACAGWSADGPLVVNGADLEVSSPSIVAVVGPTGSGKTTLLQMLLGETRQTQGEVGISTRHIGYCSQTPWLTHATVRENVVGSPDDGFDGAWYENVIHATALQKDLRWMAHGDETVVGNEGSGLSGGQKKRIALARALYARAPVLILDDPFNGLDGRTESRVLEALLGPRGLLRQYPVLVVWATSTGNITAQQARLADRVISLTDSGDIRKRDSLLIRSNRNSLQRLSILSTNEEAITDMDPRPLSVIEVMEGIVVGQDEVSKDEIQKPAKDPAAYRYYIGGGGKRKFLLFLLIISIFVEIWVVRWAENNVVDANRLQGLYIGIYFAAGAIQLISWTAAGLFFMLAIAEKAADRCHIALLDTVLCAPMSFFDSTAAGNTINRFSQDLQLIDTELPYNLMGTITQFLMAVGQCVVIVYGSPWSGVAIPFVGLAVYWTQRTYLPTSRQLRLLEIAAKAPLFSHFLETLSGLATIRAMGWTGAYARKTRAAVAAAQKPFYLLFAAQNWLNLVLDLVTAGLAVAVMAVGVATRASAGSSLGLALFAASSFGGSAKNVVQHWTQLEISMGAIERVRAFTIETASERQGGDGNKPPGPVDDTKAWHGEGSIVFRNVSARYRGKSTLISALLRLIPLESGVILVDGVDIATLNPDQERSRFITLPQDPVLIPGSVRHNLQMYGSESSDEDLVAALEGFGLWDIILPKGGLDAEMGEELLSHGQRQLFCFARSTLQRGNIVLLDEPSSQADRETEQKIEAAIRERFHDHTVLCVAHRLSTVMSFDVVVVMDAGAVVEIGSPETLLRDRTSLFSSLMQSQNEQDEQV</sequence>
<keyword evidence="2" id="KW-0813">Transport</keyword>
<dbReference type="Pfam" id="PF00005">
    <property type="entry name" value="ABC_tran"/>
    <property type="match status" value="2"/>
</dbReference>
<dbReference type="InterPro" id="IPR003439">
    <property type="entry name" value="ABC_transporter-like_ATP-bd"/>
</dbReference>
<evidence type="ECO:0000256" key="3">
    <source>
        <dbReference type="ARBA" id="ARBA00022692"/>
    </source>
</evidence>
<evidence type="ECO:0000256" key="6">
    <source>
        <dbReference type="ARBA" id="ARBA00022989"/>
    </source>
</evidence>
<dbReference type="PANTHER" id="PTHR24223:SF399">
    <property type="entry name" value="ABC TRANSPORTER ATNG"/>
    <property type="match status" value="1"/>
</dbReference>
<evidence type="ECO:0000256" key="1">
    <source>
        <dbReference type="ARBA" id="ARBA00004141"/>
    </source>
</evidence>
<dbReference type="Proteomes" id="UP001392437">
    <property type="component" value="Unassembled WGS sequence"/>
</dbReference>
<dbReference type="FunFam" id="1.20.1560.10:FF:000066">
    <property type="entry name" value="ABC multidrug transporter (Eurofung)"/>
    <property type="match status" value="1"/>
</dbReference>
<feature type="transmembrane region" description="Helical" evidence="8">
    <location>
        <begin position="319"/>
        <end position="339"/>
    </location>
</feature>
<dbReference type="CDD" id="cd18580">
    <property type="entry name" value="ABC_6TM_ABCC_D2"/>
    <property type="match status" value="1"/>
</dbReference>
<evidence type="ECO:0000259" key="10">
    <source>
        <dbReference type="PROSITE" id="PS50929"/>
    </source>
</evidence>
<dbReference type="InterPro" id="IPR027417">
    <property type="entry name" value="P-loop_NTPase"/>
</dbReference>
<dbReference type="Gene3D" id="3.40.50.300">
    <property type="entry name" value="P-loop containing nucleotide triphosphate hydrolases"/>
    <property type="match status" value="2"/>
</dbReference>
<organism evidence="11 12">
    <name type="scientific">Apiospora kogelbergensis</name>
    <dbReference type="NCBI Taxonomy" id="1337665"/>
    <lineage>
        <taxon>Eukaryota</taxon>
        <taxon>Fungi</taxon>
        <taxon>Dikarya</taxon>
        <taxon>Ascomycota</taxon>
        <taxon>Pezizomycotina</taxon>
        <taxon>Sordariomycetes</taxon>
        <taxon>Xylariomycetidae</taxon>
        <taxon>Amphisphaeriales</taxon>
        <taxon>Apiosporaceae</taxon>
        <taxon>Apiospora</taxon>
    </lineage>
</organism>
<dbReference type="PROSITE" id="PS00211">
    <property type="entry name" value="ABC_TRANSPORTER_1"/>
    <property type="match status" value="2"/>
</dbReference>
<keyword evidence="4" id="KW-0547">Nucleotide-binding</keyword>
<keyword evidence="6 8" id="KW-1133">Transmembrane helix</keyword>
<accession>A0AAW0QRU0</accession>
<keyword evidence="7 8" id="KW-0472">Membrane</keyword>
<reference evidence="11 12" key="1">
    <citation type="submission" date="2023-01" db="EMBL/GenBank/DDBJ databases">
        <title>Analysis of 21 Apiospora genomes using comparative genomics revels a genus with tremendous synthesis potential of carbohydrate active enzymes and secondary metabolites.</title>
        <authorList>
            <person name="Sorensen T."/>
        </authorList>
    </citation>
    <scope>NUCLEOTIDE SEQUENCE [LARGE SCALE GENOMIC DNA]</scope>
    <source>
        <strain evidence="11 12">CBS 117206</strain>
    </source>
</reference>
<dbReference type="EMBL" id="JAQQWP010000009">
    <property type="protein sequence ID" value="KAK8101944.1"/>
    <property type="molecule type" value="Genomic_DNA"/>
</dbReference>
<dbReference type="PROSITE" id="PS50929">
    <property type="entry name" value="ABC_TM1F"/>
    <property type="match status" value="2"/>
</dbReference>
<feature type="transmembrane region" description="Helical" evidence="8">
    <location>
        <begin position="503"/>
        <end position="523"/>
    </location>
</feature>
<dbReference type="SMART" id="SM00382">
    <property type="entry name" value="AAA"/>
    <property type="match status" value="2"/>
</dbReference>
<dbReference type="GO" id="GO:0016887">
    <property type="term" value="F:ATP hydrolysis activity"/>
    <property type="evidence" value="ECO:0007669"/>
    <property type="project" value="InterPro"/>
</dbReference>
<feature type="transmembrane region" description="Helical" evidence="8">
    <location>
        <begin position="136"/>
        <end position="153"/>
    </location>
</feature>